<dbReference type="FunFam" id="3.60.20.10:FF:000014">
    <property type="entry name" value="Proteasome subunit beta type-7"/>
    <property type="match status" value="1"/>
</dbReference>
<gene>
    <name evidence="5" type="ORF">QG37_06227</name>
</gene>
<evidence type="ECO:0000256" key="3">
    <source>
        <dbReference type="ARBA" id="ARBA00023242"/>
    </source>
</evidence>
<dbReference type="PROSITE" id="PS00854">
    <property type="entry name" value="PROTEASOME_BETA_1"/>
    <property type="match status" value="1"/>
</dbReference>
<evidence type="ECO:0000313" key="5">
    <source>
        <dbReference type="EMBL" id="KND97812.1"/>
    </source>
</evidence>
<dbReference type="CDD" id="cd03760">
    <property type="entry name" value="proteasome_beta_type_4"/>
    <property type="match status" value="1"/>
</dbReference>
<dbReference type="VEuPathDB" id="FungiDB:QG37_06227"/>
<reference evidence="6" key="1">
    <citation type="journal article" date="2015" name="BMC Genomics">
        <title>Draft genome of a commonly misdiagnosed multidrug resistant pathogen Candida auris.</title>
        <authorList>
            <person name="Chatterjee S."/>
            <person name="Alampalli S.V."/>
            <person name="Nageshan R.K."/>
            <person name="Chettiar S.T."/>
            <person name="Joshi S."/>
            <person name="Tatu U.S."/>
        </authorList>
    </citation>
    <scope>NUCLEOTIDE SEQUENCE [LARGE SCALE GENOMIC DNA]</scope>
    <source>
        <strain evidence="6">6684</strain>
    </source>
</reference>
<proteinExistence type="inferred from homology"/>
<accession>A0A0L0NUE9</accession>
<dbReference type="PANTHER" id="PTHR32194">
    <property type="entry name" value="METALLOPROTEASE TLDD"/>
    <property type="match status" value="1"/>
</dbReference>
<protein>
    <recommendedName>
        <fullName evidence="4">Proteasome subunit beta</fullName>
    </recommendedName>
</protein>
<comment type="function">
    <text evidence="4">Non-catalytic component of the proteasome.</text>
</comment>
<organism evidence="5 6">
    <name type="scientific">Candidozyma auris</name>
    <name type="common">Yeast</name>
    <name type="synonym">Candida auris</name>
    <dbReference type="NCBI Taxonomy" id="498019"/>
    <lineage>
        <taxon>Eukaryota</taxon>
        <taxon>Fungi</taxon>
        <taxon>Dikarya</taxon>
        <taxon>Ascomycota</taxon>
        <taxon>Saccharomycotina</taxon>
        <taxon>Pichiomycetes</taxon>
        <taxon>Metschnikowiaceae</taxon>
        <taxon>Candidozyma</taxon>
    </lineage>
</organism>
<dbReference type="PROSITE" id="PS51476">
    <property type="entry name" value="PROTEASOME_BETA_2"/>
    <property type="match status" value="1"/>
</dbReference>
<evidence type="ECO:0000313" key="6">
    <source>
        <dbReference type="Proteomes" id="UP000037122"/>
    </source>
</evidence>
<evidence type="ECO:0000256" key="4">
    <source>
        <dbReference type="PIRNR" id="PIRNR001213"/>
    </source>
</evidence>
<dbReference type="VEuPathDB" id="FungiDB:CJJ07_003071"/>
<dbReference type="AlphaFoldDB" id="A0A0L0NUE9"/>
<dbReference type="EMBL" id="LGST01000041">
    <property type="protein sequence ID" value="KND97812.1"/>
    <property type="molecule type" value="Genomic_DNA"/>
</dbReference>
<dbReference type="Proteomes" id="UP000037122">
    <property type="component" value="Unassembled WGS sequence"/>
</dbReference>
<evidence type="ECO:0000256" key="2">
    <source>
        <dbReference type="ARBA" id="ARBA00022942"/>
    </source>
</evidence>
<evidence type="ECO:0000256" key="1">
    <source>
        <dbReference type="ARBA" id="ARBA00022490"/>
    </source>
</evidence>
<dbReference type="Gene3D" id="3.60.20.10">
    <property type="entry name" value="Glutamine Phosphoribosylpyrophosphate, subunit 1, domain 1"/>
    <property type="match status" value="1"/>
</dbReference>
<comment type="caution">
    <text evidence="5">The sequence shown here is derived from an EMBL/GenBank/DDBJ whole genome shotgun (WGS) entry which is preliminary data.</text>
</comment>
<comment type="subcellular location">
    <subcellularLocation>
        <location evidence="4">Cytoplasm</location>
    </subcellularLocation>
    <subcellularLocation>
        <location evidence="4">Nucleus</location>
    </subcellularLocation>
</comment>
<dbReference type="GO" id="GO:0005737">
    <property type="term" value="C:cytoplasm"/>
    <property type="evidence" value="ECO:0007669"/>
    <property type="project" value="UniProtKB-SubCell"/>
</dbReference>
<dbReference type="GO" id="GO:0005634">
    <property type="term" value="C:nucleus"/>
    <property type="evidence" value="ECO:0007669"/>
    <property type="project" value="UniProtKB-SubCell"/>
</dbReference>
<dbReference type="InterPro" id="IPR023333">
    <property type="entry name" value="Proteasome_suB-type"/>
</dbReference>
<dbReference type="Pfam" id="PF00227">
    <property type="entry name" value="Proteasome"/>
    <property type="match status" value="1"/>
</dbReference>
<dbReference type="VEuPathDB" id="FungiDB:CJJ09_005645"/>
<keyword evidence="2 4" id="KW-0647">Proteasome</keyword>
<dbReference type="VEuPathDB" id="FungiDB:CJI97_002095"/>
<dbReference type="VEuPathDB" id="FungiDB:CJI96_0005104"/>
<dbReference type="PANTHER" id="PTHR32194:SF6">
    <property type="entry name" value="PROTEASOME SUBUNIT BETA"/>
    <property type="match status" value="1"/>
</dbReference>
<keyword evidence="1 4" id="KW-0963">Cytoplasm</keyword>
<dbReference type="InterPro" id="IPR001353">
    <property type="entry name" value="Proteasome_sua/b"/>
</dbReference>
<dbReference type="SUPFAM" id="SSF56235">
    <property type="entry name" value="N-terminal nucleophile aminohydrolases (Ntn hydrolases)"/>
    <property type="match status" value="1"/>
</dbReference>
<dbReference type="GO" id="GO:0019774">
    <property type="term" value="C:proteasome core complex, beta-subunit complex"/>
    <property type="evidence" value="ECO:0007669"/>
    <property type="project" value="UniProtKB-UniRule"/>
</dbReference>
<dbReference type="PIRSF" id="PIRSF001213">
    <property type="entry name" value="Psome_endopept_beta"/>
    <property type="match status" value="1"/>
</dbReference>
<sequence length="272" mass="30744">MNHDPFAWGRPRDDVYGAYNRAIADAGFKETLEIPTKHTQQPIITGTSVLGLKFKNGVAIAADNMGSYGSLLRFSNIERLIRIGDETIVGISGDISDLQHIERLLHQLETEEEVYDSDGGHNLRAPHVHEYLTRLLYNRRLKMDPLWNAIIVAGFNDDRSPFMRYVDLLGVAYGALALATGFGSHLAIPLLRKLVPYDLDYEKVTKEEAHEAILNSMRVLYYRDARAGDKFTLAVLTFEDGKVNVSFEQNQKVENQNWQFAKNIIGYGSKQL</sequence>
<name>A0A0L0NUE9_CANAR</name>
<keyword evidence="3 4" id="KW-0539">Nucleus</keyword>
<dbReference type="VEuPathDB" id="FungiDB:B9J08_002550"/>
<dbReference type="InterPro" id="IPR016050">
    <property type="entry name" value="Proteasome_bsu_CS"/>
</dbReference>
<dbReference type="GO" id="GO:0043161">
    <property type="term" value="P:proteasome-mediated ubiquitin-dependent protein catabolic process"/>
    <property type="evidence" value="ECO:0007669"/>
    <property type="project" value="UniProtKB-ARBA"/>
</dbReference>
<dbReference type="InterPro" id="IPR016295">
    <property type="entry name" value="Proteasome_beta4"/>
</dbReference>
<dbReference type="GO" id="GO:0010499">
    <property type="term" value="P:proteasomal ubiquitin-independent protein catabolic process"/>
    <property type="evidence" value="ECO:0007669"/>
    <property type="project" value="UniProtKB-ARBA"/>
</dbReference>
<dbReference type="InterPro" id="IPR029055">
    <property type="entry name" value="Ntn_hydrolases_N"/>
</dbReference>
<comment type="similarity">
    <text evidence="4">Belongs to the peptidase T1B family.</text>
</comment>